<feature type="domain" description="RCK C-terminal" evidence="8">
    <location>
        <begin position="213"/>
        <end position="306"/>
    </location>
</feature>
<dbReference type="PANTHER" id="PTHR43652:SF1">
    <property type="entry name" value="RESPONSE REGULATOR"/>
    <property type="match status" value="1"/>
</dbReference>
<dbReference type="SUPFAM" id="SSF116726">
    <property type="entry name" value="TrkA C-terminal domain-like"/>
    <property type="match status" value="2"/>
</dbReference>
<evidence type="ECO:0000256" key="3">
    <source>
        <dbReference type="ARBA" id="ARBA00022692"/>
    </source>
</evidence>
<dbReference type="GO" id="GO:0006813">
    <property type="term" value="P:potassium ion transport"/>
    <property type="evidence" value="ECO:0007669"/>
    <property type="project" value="InterPro"/>
</dbReference>
<evidence type="ECO:0000256" key="6">
    <source>
        <dbReference type="ARBA" id="ARBA00023136"/>
    </source>
</evidence>
<evidence type="ECO:0000256" key="1">
    <source>
        <dbReference type="ARBA" id="ARBA00004141"/>
    </source>
</evidence>
<keyword evidence="3 7" id="KW-0812">Transmembrane</keyword>
<feature type="transmembrane region" description="Helical" evidence="7">
    <location>
        <begin position="555"/>
        <end position="575"/>
    </location>
</feature>
<keyword evidence="4" id="KW-0677">Repeat</keyword>
<feature type="transmembrane region" description="Helical" evidence="7">
    <location>
        <begin position="471"/>
        <end position="490"/>
    </location>
</feature>
<dbReference type="InterPro" id="IPR006037">
    <property type="entry name" value="RCK_C"/>
</dbReference>
<feature type="transmembrane region" description="Helical" evidence="7">
    <location>
        <begin position="88"/>
        <end position="105"/>
    </location>
</feature>
<evidence type="ECO:0000313" key="10">
    <source>
        <dbReference type="Proteomes" id="UP000187074"/>
    </source>
</evidence>
<dbReference type="GO" id="GO:0005886">
    <property type="term" value="C:plasma membrane"/>
    <property type="evidence" value="ECO:0007669"/>
    <property type="project" value="TreeGrafter"/>
</dbReference>
<gene>
    <name evidence="9" type="ORF">BK123_29355</name>
</gene>
<evidence type="ECO:0000259" key="8">
    <source>
        <dbReference type="PROSITE" id="PS51202"/>
    </source>
</evidence>
<feature type="transmembrane region" description="Helical" evidence="7">
    <location>
        <begin position="528"/>
        <end position="548"/>
    </location>
</feature>
<protein>
    <submittedName>
        <fullName evidence="9">SLC13 family permease</fullName>
    </submittedName>
</protein>
<dbReference type="STRING" id="1401.BK123_29355"/>
<dbReference type="PANTHER" id="PTHR43652">
    <property type="entry name" value="BASIC AMINO ACID ANTIPORTER YFCC-RELATED"/>
    <property type="match status" value="1"/>
</dbReference>
<feature type="transmembrane region" description="Helical" evidence="7">
    <location>
        <begin position="595"/>
        <end position="615"/>
    </location>
</feature>
<name>A0A1R1ATU4_PAELA</name>
<dbReference type="CDD" id="cd01115">
    <property type="entry name" value="SLC13_permease"/>
    <property type="match status" value="1"/>
</dbReference>
<dbReference type="Gene3D" id="3.30.70.1450">
    <property type="entry name" value="Regulator of K+ conductance, C-terminal domain"/>
    <property type="match status" value="2"/>
</dbReference>
<dbReference type="InterPro" id="IPR004680">
    <property type="entry name" value="Cit_transptr-like_dom"/>
</dbReference>
<proteinExistence type="predicted"/>
<feature type="transmembrane region" description="Helical" evidence="7">
    <location>
        <begin position="46"/>
        <end position="67"/>
    </location>
</feature>
<dbReference type="AlphaFoldDB" id="A0A1R1ATU4"/>
<dbReference type="Pfam" id="PF03600">
    <property type="entry name" value="CitMHS"/>
    <property type="match status" value="1"/>
</dbReference>
<organism evidence="9 10">
    <name type="scientific">Paenibacillus lautus</name>
    <name type="common">Bacillus lautus</name>
    <dbReference type="NCBI Taxonomy" id="1401"/>
    <lineage>
        <taxon>Bacteria</taxon>
        <taxon>Bacillati</taxon>
        <taxon>Bacillota</taxon>
        <taxon>Bacilli</taxon>
        <taxon>Bacillales</taxon>
        <taxon>Paenibacillaceae</taxon>
        <taxon>Paenibacillus</taxon>
    </lineage>
</organism>
<evidence type="ECO:0000256" key="5">
    <source>
        <dbReference type="ARBA" id="ARBA00022989"/>
    </source>
</evidence>
<dbReference type="InterPro" id="IPR051679">
    <property type="entry name" value="DASS-Related_Transporters"/>
</dbReference>
<comment type="subcellular location">
    <subcellularLocation>
        <location evidence="1">Membrane</location>
        <topology evidence="1">Multi-pass membrane protein</topology>
    </subcellularLocation>
</comment>
<dbReference type="PROSITE" id="PS51202">
    <property type="entry name" value="RCK_C"/>
    <property type="match status" value="2"/>
</dbReference>
<sequence length="617" mass="66780">MIVTLSVLAVASVLFMSGKVRSDLVAIGVLMVLMLTDILSPSEALSGFSNSVVIMMIGLFVVGGGIFQTGLAKMASGKLLKLGGGSETRLLIMIMLVTSLIGGFVSNTGTVAVMLPIVVSLAFSAEINPGRLLMPLAFASSLGGMLTLIGTPPNLVIQETLINAGYERLSFFAFLPIGLVCLATGIIAILFLRRFLPSNEEGGAGKQSGRSLRELAKQYRLTQNLYRIQVGADSSIRSKTLRELDIPAKFEVNVIEIRRKMSAKNQFFKTINQEIAGPETVIEEDDILYVNGPFERAAEFAETYGLIMLDQRAPELRKRAEESQYATSDVGIAEVMLTPSSRLIGHLVKHSGFREKYRVNILGIQRKEQYLLHHLKEEKMRFGDALLVQGTWKDIALLAAEQTDVVVVGQPVEESRKLTMDHKAPIAAGIMLLMVILLVTEWIPAVASVMVAAVLMVVFGCVRNMEEAYKTVNWESIVLIGGMIPMSIAIEKTGAATLISDMLVHSLGSYGPLALLAGVYFTTSLLTMFISNTACAVLFAPIALSAAIQMGASPYPFLFAVSIGASMCFASPFSTPPNALVMSAGRYKFSHYVKVGLPLQLVIGLVMMAVLPMFFPF</sequence>
<keyword evidence="5 7" id="KW-1133">Transmembrane helix</keyword>
<feature type="transmembrane region" description="Helical" evidence="7">
    <location>
        <begin position="132"/>
        <end position="151"/>
    </location>
</feature>
<accession>A0A1R1ATU4</accession>
<feature type="transmembrane region" description="Helical" evidence="7">
    <location>
        <begin position="502"/>
        <end position="522"/>
    </location>
</feature>
<feature type="domain" description="RCK C-terminal" evidence="8">
    <location>
        <begin position="320"/>
        <end position="404"/>
    </location>
</feature>
<feature type="transmembrane region" description="Helical" evidence="7">
    <location>
        <begin position="426"/>
        <end position="459"/>
    </location>
</feature>
<keyword evidence="6 7" id="KW-0472">Membrane</keyword>
<dbReference type="Proteomes" id="UP000187074">
    <property type="component" value="Unassembled WGS sequence"/>
</dbReference>
<feature type="transmembrane region" description="Helical" evidence="7">
    <location>
        <begin position="171"/>
        <end position="192"/>
    </location>
</feature>
<dbReference type="EMBL" id="MRTF01000013">
    <property type="protein sequence ID" value="OME88816.1"/>
    <property type="molecule type" value="Genomic_DNA"/>
</dbReference>
<evidence type="ECO:0000256" key="7">
    <source>
        <dbReference type="SAM" id="Phobius"/>
    </source>
</evidence>
<evidence type="ECO:0000256" key="2">
    <source>
        <dbReference type="ARBA" id="ARBA00022448"/>
    </source>
</evidence>
<keyword evidence="2" id="KW-0813">Transport</keyword>
<evidence type="ECO:0000256" key="4">
    <source>
        <dbReference type="ARBA" id="ARBA00022737"/>
    </source>
</evidence>
<comment type="caution">
    <text evidence="9">The sequence shown here is derived from an EMBL/GenBank/DDBJ whole genome shotgun (WGS) entry which is preliminary data.</text>
</comment>
<dbReference type="InterPro" id="IPR036721">
    <property type="entry name" value="RCK_C_sf"/>
</dbReference>
<evidence type="ECO:0000313" key="9">
    <source>
        <dbReference type="EMBL" id="OME88816.1"/>
    </source>
</evidence>
<reference evidence="9 10" key="1">
    <citation type="submission" date="2016-11" db="EMBL/GenBank/DDBJ databases">
        <title>Paenibacillus species isolates.</title>
        <authorList>
            <person name="Beno S.M."/>
        </authorList>
    </citation>
    <scope>NUCLEOTIDE SEQUENCE [LARGE SCALE GENOMIC DNA]</scope>
    <source>
        <strain evidence="9 10">FSL F4-0100</strain>
    </source>
</reference>
<dbReference type="GO" id="GO:0008324">
    <property type="term" value="F:monoatomic cation transmembrane transporter activity"/>
    <property type="evidence" value="ECO:0007669"/>
    <property type="project" value="InterPro"/>
</dbReference>
<dbReference type="FunFam" id="3.30.70.1450:FF:000009">
    <property type="entry name" value="SLC13 family permease"/>
    <property type="match status" value="1"/>
</dbReference>
<dbReference type="Pfam" id="PF02080">
    <property type="entry name" value="TrkA_C"/>
    <property type="match status" value="2"/>
</dbReference>